<accession>A0AA37UCT5</accession>
<reference evidence="1 2" key="1">
    <citation type="journal article" date="2014" name="Int. J. Syst. Evol. Microbiol.">
        <title>Complete genome sequence of Corynebacterium casei LMG S-19264T (=DSM 44701T), isolated from a smear-ripened cheese.</title>
        <authorList>
            <consortium name="US DOE Joint Genome Institute (JGI-PGF)"/>
            <person name="Walter F."/>
            <person name="Albersmeier A."/>
            <person name="Kalinowski J."/>
            <person name="Ruckert C."/>
        </authorList>
    </citation>
    <scope>NUCLEOTIDE SEQUENCE [LARGE SCALE GENOMIC DNA]</scope>
    <source>
        <strain evidence="1 2">NBRC 111766</strain>
    </source>
</reference>
<evidence type="ECO:0000313" key="2">
    <source>
        <dbReference type="Proteomes" id="UP001157355"/>
    </source>
</evidence>
<comment type="caution">
    <text evidence="1">The sequence shown here is derived from an EMBL/GenBank/DDBJ whole genome shotgun (WGS) entry which is preliminary data.</text>
</comment>
<organism evidence="1 2">
    <name type="scientific">Cypionkella aquatica</name>
    <dbReference type="NCBI Taxonomy" id="1756042"/>
    <lineage>
        <taxon>Bacteria</taxon>
        <taxon>Pseudomonadati</taxon>
        <taxon>Pseudomonadota</taxon>
        <taxon>Alphaproteobacteria</taxon>
        <taxon>Rhodobacterales</taxon>
        <taxon>Paracoccaceae</taxon>
        <taxon>Cypionkella</taxon>
    </lineage>
</organism>
<sequence>MSQANLTAQLLGLGGAKADSFNRLSMNSLAVLLNNAGAGIEATVNKAAAGNDAAFAFKTGFSARALIGLLGNDNFSFKVSPNGSSFFDAIVVDHTNGQEELPQPTVLPGLNAEPAQPPSGKTSVYGRNRAGAPWIDVMRPSEREFPLQPHFGMNRIADWSPSITTTITTEGLPVTNVGTVSHPTLAATKLAASMRRLRLTSAAVVDSVAEQR</sequence>
<gene>
    <name evidence="1" type="ORF">GCM10010873_38900</name>
</gene>
<name>A0AA37UCT5_9RHOB</name>
<keyword evidence="2" id="KW-1185">Reference proteome</keyword>
<evidence type="ECO:0000313" key="1">
    <source>
        <dbReference type="EMBL" id="GLS88916.1"/>
    </source>
</evidence>
<dbReference type="Proteomes" id="UP001157355">
    <property type="component" value="Unassembled WGS sequence"/>
</dbReference>
<protein>
    <submittedName>
        <fullName evidence="1">Uncharacterized protein</fullName>
    </submittedName>
</protein>
<dbReference type="AlphaFoldDB" id="A0AA37UCT5"/>
<dbReference type="EMBL" id="BSPP01000022">
    <property type="protein sequence ID" value="GLS88916.1"/>
    <property type="molecule type" value="Genomic_DNA"/>
</dbReference>
<proteinExistence type="predicted"/>